<evidence type="ECO:0000313" key="4">
    <source>
        <dbReference type="Proteomes" id="UP000698800"/>
    </source>
</evidence>
<evidence type="ECO:0000259" key="2">
    <source>
        <dbReference type="Pfam" id="PF24883"/>
    </source>
</evidence>
<proteinExistence type="predicted"/>
<reference evidence="3" key="1">
    <citation type="submission" date="2021-03" db="EMBL/GenBank/DDBJ databases">
        <title>Comparative genomics and phylogenomic investigation of the class Geoglossomycetes provide insights into ecological specialization and systematics.</title>
        <authorList>
            <person name="Melie T."/>
            <person name="Pirro S."/>
            <person name="Miller A.N."/>
            <person name="Quandt A."/>
        </authorList>
    </citation>
    <scope>NUCLEOTIDE SEQUENCE</scope>
    <source>
        <strain evidence="3">GBOQ0MN5Z8</strain>
    </source>
</reference>
<dbReference type="PANTHER" id="PTHR40619:SF3">
    <property type="entry name" value="FUNGAL STAND N-TERMINAL GOODBYE DOMAIN-CONTAINING PROTEIN"/>
    <property type="match status" value="1"/>
</dbReference>
<feature type="domain" description="Nephrocystin 3-like N-terminal" evidence="2">
    <location>
        <begin position="375"/>
        <end position="538"/>
    </location>
</feature>
<dbReference type="Proteomes" id="UP000698800">
    <property type="component" value="Unassembled WGS sequence"/>
</dbReference>
<protein>
    <recommendedName>
        <fullName evidence="2">Nephrocystin 3-like N-terminal domain-containing protein</fullName>
    </recommendedName>
</protein>
<evidence type="ECO:0000256" key="1">
    <source>
        <dbReference type="ARBA" id="ARBA00022737"/>
    </source>
</evidence>
<name>A0A9P8KXN3_9PEZI</name>
<sequence length="585" mass="66111">MSQRQKHEAVMAAKTFIDKTKGIHRVFQSQKSHYDQQVQEYVPSPQRDPLAVMGDQEYEHQIQQYAKQCEEKMQTFLEKHSHREASDEPGNVNGALTAPSTQATWEEVLVEVDRAREKWESKAKGWTGFFRGQFRAAEEGAKFANPFLDLLPNPKYSSIAATANAEARNVIMDCLETLPDRIEEANASLKIYSQKFDLRQEYKLKRVSAGLSIAILTTVEVMISWFEKPGYQKSFLSFVKQKEYPADIQDAVAKVNTRSEDLRRIADECQRKVTMNTNQRVTNMQDTTSSTYTAVKDLPEIIEAKIKNLMLEFLCARLSNADCTGWRIHSSPTAYVSNNSLRQFLNVKTELIKEAIDKALNQGQGNGPGASQLIQQLSRDPRFHSWLTTNQSGLLVLSRNSDDPSSVFSYFAAMLVASLRNYRPAIAIHFFCPIWDPENPPGSYYLLRSLIVQLLLFPNDLAITPQELPPLQHDPSQLRDLFIKLLASLPSGKTVFVVIDGIARHSADDEKETLFVVHLLRDVSRTHSENVRVKVLLTAPVPFEATDLLSDDSRLMLAVGTGDYRDFGQTHLSMLLGVPGQEPDR</sequence>
<dbReference type="OrthoDB" id="5419927at2759"/>
<dbReference type="InterPro" id="IPR056884">
    <property type="entry name" value="NPHP3-like_N"/>
</dbReference>
<dbReference type="EMBL" id="JAGHQL010000174">
    <property type="protein sequence ID" value="KAH0536898.1"/>
    <property type="molecule type" value="Genomic_DNA"/>
</dbReference>
<dbReference type="AlphaFoldDB" id="A0A9P8KXN3"/>
<keyword evidence="1" id="KW-0677">Repeat</keyword>
<comment type="caution">
    <text evidence="3">The sequence shown here is derived from an EMBL/GenBank/DDBJ whole genome shotgun (WGS) entry which is preliminary data.</text>
</comment>
<dbReference type="PANTHER" id="PTHR40619">
    <property type="entry name" value="FUNGAL STAND N-TERMINAL GOODBYE DOMAIN-CONTAINING PROTEIN"/>
    <property type="match status" value="1"/>
</dbReference>
<accession>A0A9P8KXN3</accession>
<keyword evidence="4" id="KW-1185">Reference proteome</keyword>
<dbReference type="Pfam" id="PF24883">
    <property type="entry name" value="NPHP3_N"/>
    <property type="match status" value="1"/>
</dbReference>
<organism evidence="3 4">
    <name type="scientific">Glutinoglossum americanum</name>
    <dbReference type="NCBI Taxonomy" id="1670608"/>
    <lineage>
        <taxon>Eukaryota</taxon>
        <taxon>Fungi</taxon>
        <taxon>Dikarya</taxon>
        <taxon>Ascomycota</taxon>
        <taxon>Pezizomycotina</taxon>
        <taxon>Geoglossomycetes</taxon>
        <taxon>Geoglossales</taxon>
        <taxon>Geoglossaceae</taxon>
        <taxon>Glutinoglossum</taxon>
    </lineage>
</organism>
<evidence type="ECO:0000313" key="3">
    <source>
        <dbReference type="EMBL" id="KAH0536898.1"/>
    </source>
</evidence>
<gene>
    <name evidence="3" type="ORF">FGG08_006269</name>
</gene>